<dbReference type="EMBL" id="JACXYU010000004">
    <property type="protein sequence ID" value="MBD3932067.1"/>
    <property type="molecule type" value="Genomic_DNA"/>
</dbReference>
<keyword evidence="3" id="KW-1185">Reference proteome</keyword>
<feature type="region of interest" description="Disordered" evidence="1">
    <location>
        <begin position="24"/>
        <end position="47"/>
    </location>
</feature>
<dbReference type="PROSITE" id="PS51257">
    <property type="entry name" value="PROKAR_LIPOPROTEIN"/>
    <property type="match status" value="1"/>
</dbReference>
<sequence length="193" mass="20267">MERLRTAGSATALLALLALSGCGDGGGSGGGNPDGRGPVPSASPSTGRPYDDAYYRLQVVAFLDSLAAPENGGYRAWLRDDPAYLDSFVYTPRDARDPDGDERGEDGAVSVVPNRFTPGERTAFFAALTRDGTVVPDSLTVTRPWNPGPSDSDYTFTFTVRTTDGRELTGTAGGAHSGTPDEGAITRLTYDLP</sequence>
<accession>A0A927EZT4</accession>
<comment type="caution">
    <text evidence="2">The sequence shown here is derived from an EMBL/GenBank/DDBJ whole genome shotgun (WGS) entry which is preliminary data.</text>
</comment>
<evidence type="ECO:0008006" key="4">
    <source>
        <dbReference type="Google" id="ProtNLM"/>
    </source>
</evidence>
<proteinExistence type="predicted"/>
<organism evidence="2 3">
    <name type="scientific">Streptomyces chumphonensis</name>
    <dbReference type="NCBI Taxonomy" id="1214925"/>
    <lineage>
        <taxon>Bacteria</taxon>
        <taxon>Bacillati</taxon>
        <taxon>Actinomycetota</taxon>
        <taxon>Actinomycetes</taxon>
        <taxon>Kitasatosporales</taxon>
        <taxon>Streptomycetaceae</taxon>
        <taxon>Streptomyces</taxon>
    </lineage>
</organism>
<feature type="region of interest" description="Disordered" evidence="1">
    <location>
        <begin position="168"/>
        <end position="193"/>
    </location>
</feature>
<evidence type="ECO:0000313" key="2">
    <source>
        <dbReference type="EMBL" id="MBD3932067.1"/>
    </source>
</evidence>
<evidence type="ECO:0000256" key="1">
    <source>
        <dbReference type="SAM" id="MobiDB-lite"/>
    </source>
</evidence>
<dbReference type="AlphaFoldDB" id="A0A927EZT4"/>
<reference evidence="2" key="1">
    <citation type="submission" date="2020-09" db="EMBL/GenBank/DDBJ databases">
        <title>Secondary metabolite and genome analysis of marine Streptomyces chumphonensis KK1-2T.</title>
        <authorList>
            <person name="Phongsopitanun W."/>
            <person name="Kanchanasin P."/>
            <person name="Pittayakhajonwut P."/>
            <person name="Suwanborirux K."/>
            <person name="Tanasupawat S."/>
        </authorList>
    </citation>
    <scope>NUCLEOTIDE SEQUENCE</scope>
    <source>
        <strain evidence="2">KK1-2</strain>
    </source>
</reference>
<feature type="compositionally biased region" description="Gly residues" evidence="1">
    <location>
        <begin position="24"/>
        <end position="34"/>
    </location>
</feature>
<gene>
    <name evidence="2" type="ORF">IF129_10935</name>
</gene>
<name>A0A927EZT4_9ACTN</name>
<protein>
    <recommendedName>
        <fullName evidence="4">Lipoprotein</fullName>
    </recommendedName>
</protein>
<dbReference type="Proteomes" id="UP000632289">
    <property type="component" value="Unassembled WGS sequence"/>
</dbReference>
<evidence type="ECO:0000313" key="3">
    <source>
        <dbReference type="Proteomes" id="UP000632289"/>
    </source>
</evidence>
<dbReference type="RefSeq" id="WP_191209366.1">
    <property type="nucleotide sequence ID" value="NZ_BAABKL010000050.1"/>
</dbReference>